<keyword evidence="4" id="KW-1185">Reference proteome</keyword>
<organism evidence="3 4">
    <name type="scientific">Luminiphilus syltensis NOR5-1B</name>
    <dbReference type="NCBI Taxonomy" id="565045"/>
    <lineage>
        <taxon>Bacteria</taxon>
        <taxon>Pseudomonadati</taxon>
        <taxon>Pseudomonadota</taxon>
        <taxon>Gammaproteobacteria</taxon>
        <taxon>Cellvibrionales</taxon>
        <taxon>Halieaceae</taxon>
        <taxon>Luminiphilus</taxon>
    </lineage>
</organism>
<name>B8KXN3_9GAMM</name>
<evidence type="ECO:0000256" key="1">
    <source>
        <dbReference type="SAM" id="Coils"/>
    </source>
</evidence>
<dbReference type="OrthoDB" id="9780401at2"/>
<dbReference type="AlphaFoldDB" id="B8KXN3"/>
<dbReference type="STRING" id="565045.NOR51B_672"/>
<evidence type="ECO:0000313" key="3">
    <source>
        <dbReference type="EMBL" id="EED34733.1"/>
    </source>
</evidence>
<feature type="signal peptide" evidence="2">
    <location>
        <begin position="1"/>
        <end position="26"/>
    </location>
</feature>
<evidence type="ECO:0000313" key="4">
    <source>
        <dbReference type="Proteomes" id="UP000004699"/>
    </source>
</evidence>
<gene>
    <name evidence="3" type="ORF">NOR51B_672</name>
</gene>
<reference evidence="4" key="1">
    <citation type="journal article" date="2013" name="BMC Microbiol.">
        <title>Taxonomy and evolution of bacteriochlorophyll a-containing members of the OM60/NOR5 clade of marine gammaproteobacteria: description of Luminiphilus syltensis gen. nov., sp. nov., reclassification of Haliea rubra as Pseudohaliea rubra gen. nov., comb. nov., and emendation of Chromatocurvus halotolerans.</title>
        <authorList>
            <person name="Spring S."/>
            <person name="Riedel T."/>
            <person name="Sproer C."/>
            <person name="Yan S."/>
            <person name="Harder J."/>
            <person name="Fuchs B.M."/>
        </authorList>
    </citation>
    <scope>NUCLEOTIDE SEQUENCE [LARGE SCALE GENOMIC DNA]</scope>
    <source>
        <strain evidence="4">NOR51-B</strain>
    </source>
</reference>
<dbReference type="HOGENOM" id="CLU_1265460_0_0_6"/>
<accession>B8KXN3</accession>
<dbReference type="SUPFAM" id="SSF111474">
    <property type="entry name" value="Coronavirus S2 glycoprotein"/>
    <property type="match status" value="1"/>
</dbReference>
<protein>
    <submittedName>
        <fullName evidence="3">ATPase involved in DNA repair</fullName>
    </submittedName>
</protein>
<keyword evidence="2" id="KW-0732">Signal</keyword>
<sequence>MTSLTKVLLIASLTLVAACESTYYSAMETMGVEKRDILVDRVEEARDSQEEAQEQFASALEQFSALINFDGGELQDVYEALSDEYEASEDAASDVRGRIDAIEDVSDDLFDEWRQELEQYTNANLRRDSERKLRDTERRSKQLLTSMRRAESRMAPVLDALRDNVLYLKHNLNASAVGALQGELNSIEADVAQLIKEMNAAIAESDAFIASIENPA</sequence>
<evidence type="ECO:0000256" key="2">
    <source>
        <dbReference type="SAM" id="SignalP"/>
    </source>
</evidence>
<dbReference type="PROSITE" id="PS51257">
    <property type="entry name" value="PROKAR_LIPOPROTEIN"/>
    <property type="match status" value="1"/>
</dbReference>
<feature type="coiled-coil region" evidence="1">
    <location>
        <begin position="177"/>
        <end position="204"/>
    </location>
</feature>
<feature type="chain" id="PRO_5002876062" evidence="2">
    <location>
        <begin position="27"/>
        <end position="216"/>
    </location>
</feature>
<dbReference type="EMBL" id="DS999411">
    <property type="protein sequence ID" value="EED34733.1"/>
    <property type="molecule type" value="Genomic_DNA"/>
</dbReference>
<dbReference type="InterPro" id="IPR043473">
    <property type="entry name" value="S2_sf_CoV"/>
</dbReference>
<proteinExistence type="predicted"/>
<dbReference type="Pfam" id="PF11172">
    <property type="entry name" value="DUF2959"/>
    <property type="match status" value="1"/>
</dbReference>
<dbReference type="eggNOG" id="ENOG502ZBMT">
    <property type="taxonomic scope" value="Bacteria"/>
</dbReference>
<dbReference type="Proteomes" id="UP000004699">
    <property type="component" value="Unassembled WGS sequence"/>
</dbReference>
<keyword evidence="1" id="KW-0175">Coiled coil</keyword>
<dbReference type="Gene3D" id="1.20.5.300">
    <property type="match status" value="1"/>
</dbReference>
<dbReference type="InterPro" id="IPR021342">
    <property type="entry name" value="DUF2959"/>
</dbReference>
<dbReference type="RefSeq" id="WP_009019481.1">
    <property type="nucleotide sequence ID" value="NZ_DS999411.1"/>
</dbReference>
<feature type="coiled-coil region" evidence="1">
    <location>
        <begin position="35"/>
        <end position="62"/>
    </location>
</feature>